<sequence length="83" mass="9258">MLSLLQTSSFGTTLAQGSIWRSFVRINSKIEASFESWSWALESMKNLHFNAIILASNDHDLIGAISKPSAWPSLKFYSSHLLA</sequence>
<name>A0A8S9PH05_BRACR</name>
<evidence type="ECO:0000313" key="1">
    <source>
        <dbReference type="EMBL" id="KAF3514709.1"/>
    </source>
</evidence>
<gene>
    <name evidence="1" type="ORF">F2Q69_00008461</name>
</gene>
<dbReference type="Proteomes" id="UP000712600">
    <property type="component" value="Unassembled WGS sequence"/>
</dbReference>
<protein>
    <submittedName>
        <fullName evidence="1">Uncharacterized protein</fullName>
    </submittedName>
</protein>
<evidence type="ECO:0000313" key="2">
    <source>
        <dbReference type="Proteomes" id="UP000712600"/>
    </source>
</evidence>
<dbReference type="AlphaFoldDB" id="A0A8S9PH05"/>
<dbReference type="EMBL" id="QGKX02001521">
    <property type="protein sequence ID" value="KAF3514709.1"/>
    <property type="molecule type" value="Genomic_DNA"/>
</dbReference>
<comment type="caution">
    <text evidence="1">The sequence shown here is derived from an EMBL/GenBank/DDBJ whole genome shotgun (WGS) entry which is preliminary data.</text>
</comment>
<proteinExistence type="predicted"/>
<accession>A0A8S9PH05</accession>
<organism evidence="1 2">
    <name type="scientific">Brassica cretica</name>
    <name type="common">Mustard</name>
    <dbReference type="NCBI Taxonomy" id="69181"/>
    <lineage>
        <taxon>Eukaryota</taxon>
        <taxon>Viridiplantae</taxon>
        <taxon>Streptophyta</taxon>
        <taxon>Embryophyta</taxon>
        <taxon>Tracheophyta</taxon>
        <taxon>Spermatophyta</taxon>
        <taxon>Magnoliopsida</taxon>
        <taxon>eudicotyledons</taxon>
        <taxon>Gunneridae</taxon>
        <taxon>Pentapetalae</taxon>
        <taxon>rosids</taxon>
        <taxon>malvids</taxon>
        <taxon>Brassicales</taxon>
        <taxon>Brassicaceae</taxon>
        <taxon>Brassiceae</taxon>
        <taxon>Brassica</taxon>
    </lineage>
</organism>
<reference evidence="1" key="1">
    <citation type="submission" date="2019-12" db="EMBL/GenBank/DDBJ databases">
        <title>Genome sequencing and annotation of Brassica cretica.</title>
        <authorList>
            <person name="Studholme D.J."/>
            <person name="Sarris P."/>
        </authorList>
    </citation>
    <scope>NUCLEOTIDE SEQUENCE</scope>
    <source>
        <strain evidence="1">PFS-109/04</strain>
        <tissue evidence="1">Leaf</tissue>
    </source>
</reference>